<reference evidence="4 5" key="1">
    <citation type="submission" date="2012-11" db="EMBL/GenBank/DDBJ databases">
        <title>Whole genome sequence of Gluconacetobacter europaeus NBRC3261.</title>
        <authorList>
            <person name="Azuma Y."/>
            <person name="Higashiura N."/>
            <person name="Hirakawa H."/>
            <person name="Matsushita K."/>
        </authorList>
    </citation>
    <scope>NUCLEOTIDE SEQUENCE [LARGE SCALE GENOMIC DNA]</scope>
    <source>
        <strain evidence="4 5">NBRC 3261</strain>
    </source>
</reference>
<dbReference type="InterPro" id="IPR033140">
    <property type="entry name" value="Lipase_GDXG_put_SER_AS"/>
</dbReference>
<dbReference type="EMBL" id="BANI01000029">
    <property type="protein sequence ID" value="GAN95571.1"/>
    <property type="molecule type" value="Genomic_DNA"/>
</dbReference>
<dbReference type="PANTHER" id="PTHR23025:SF4">
    <property type="entry name" value="ALPHA_BETA HYDROLASE FOLD-3 DOMAIN-CONTAINING PROTEIN"/>
    <property type="match status" value="1"/>
</dbReference>
<comment type="caution">
    <text evidence="4">The sequence shown here is derived from an EMBL/GenBank/DDBJ whole genome shotgun (WGS) entry which is preliminary data.</text>
</comment>
<dbReference type="Gene3D" id="3.40.50.1820">
    <property type="entry name" value="alpha/beta hydrolase"/>
    <property type="match status" value="1"/>
</dbReference>
<protein>
    <submittedName>
        <fullName evidence="4">Lipase/esterase/arylesterase</fullName>
    </submittedName>
</protein>
<dbReference type="GO" id="GO:0004806">
    <property type="term" value="F:triacylglycerol lipase activity"/>
    <property type="evidence" value="ECO:0007669"/>
    <property type="project" value="TreeGrafter"/>
</dbReference>
<feature type="active site" evidence="1">
    <location>
        <position position="161"/>
    </location>
</feature>
<feature type="compositionally biased region" description="Low complexity" evidence="2">
    <location>
        <begin position="323"/>
        <end position="337"/>
    </location>
</feature>
<dbReference type="InterPro" id="IPR029058">
    <property type="entry name" value="AB_hydrolase_fold"/>
</dbReference>
<evidence type="ECO:0000313" key="5">
    <source>
        <dbReference type="Proteomes" id="UP000032675"/>
    </source>
</evidence>
<dbReference type="SUPFAM" id="SSF53474">
    <property type="entry name" value="alpha/beta-Hydrolases"/>
    <property type="match status" value="1"/>
</dbReference>
<sequence>MPDPATVSRPGLLTRLLLGGMKLRAARRAHEPHTLEDMRARLDRPCFPMALSSLQVRRVIACRVPGSRGMLSARLYVPYGRVHGVVLFMHGGGYVHCGLNSHHGICCRLARQSGAAVLSIAYSLAPENHFPVAVDDCWAALRWLAGEAHRWGGPIAVAGDSAGGTLAAVLAQMARDRGGPELAMQLLYYPSLYGERDVPSRQTYASGYMLSTKLMEWYAEQYIRTPADLRDPRLAPIYASSLAGLAPAVIGLAQCDPLHDEGTGYAAAMQQAGSAAETRTWRGTVHGFLNFYAFLPAGREAIRYGAHALRRALRGARVVSAAAGGTPPVTASPSVPSGQSDRSAA</sequence>
<dbReference type="PROSITE" id="PS01174">
    <property type="entry name" value="LIPASE_GDXG_SER"/>
    <property type="match status" value="1"/>
</dbReference>
<organism evidence="4 5">
    <name type="scientific">Komagataeibacter europaeus NBRC 3261</name>
    <dbReference type="NCBI Taxonomy" id="1234669"/>
    <lineage>
        <taxon>Bacteria</taxon>
        <taxon>Pseudomonadati</taxon>
        <taxon>Pseudomonadota</taxon>
        <taxon>Alphaproteobacteria</taxon>
        <taxon>Acetobacterales</taxon>
        <taxon>Acetobacteraceae</taxon>
        <taxon>Komagataeibacter</taxon>
    </lineage>
</organism>
<dbReference type="GO" id="GO:0004771">
    <property type="term" value="F:sterol ester esterase activity"/>
    <property type="evidence" value="ECO:0007669"/>
    <property type="project" value="TreeGrafter"/>
</dbReference>
<dbReference type="RefSeq" id="WP_010509279.1">
    <property type="nucleotide sequence ID" value="NZ_BANI01000029.1"/>
</dbReference>
<dbReference type="GO" id="GO:0019433">
    <property type="term" value="P:triglyceride catabolic process"/>
    <property type="evidence" value="ECO:0007669"/>
    <property type="project" value="TreeGrafter"/>
</dbReference>
<dbReference type="InterPro" id="IPR013094">
    <property type="entry name" value="AB_hydrolase_3"/>
</dbReference>
<evidence type="ECO:0000256" key="2">
    <source>
        <dbReference type="SAM" id="MobiDB-lite"/>
    </source>
</evidence>
<name>A0A0D6PYG9_KOMEU</name>
<evidence type="ECO:0000259" key="3">
    <source>
        <dbReference type="Pfam" id="PF07859"/>
    </source>
</evidence>
<evidence type="ECO:0000256" key="1">
    <source>
        <dbReference type="PROSITE-ProRule" id="PRU10038"/>
    </source>
</evidence>
<evidence type="ECO:0000313" key="4">
    <source>
        <dbReference type="EMBL" id="GAN95571.1"/>
    </source>
</evidence>
<dbReference type="Pfam" id="PF07859">
    <property type="entry name" value="Abhydrolase_3"/>
    <property type="match status" value="1"/>
</dbReference>
<proteinExistence type="predicted"/>
<dbReference type="AlphaFoldDB" id="A0A0D6PYG9"/>
<dbReference type="PANTHER" id="PTHR23025">
    <property type="entry name" value="TRIACYLGLYCEROL LIPASE"/>
    <property type="match status" value="1"/>
</dbReference>
<feature type="domain" description="Alpha/beta hydrolase fold-3" evidence="3">
    <location>
        <begin position="86"/>
        <end position="289"/>
    </location>
</feature>
<dbReference type="GO" id="GO:0005829">
    <property type="term" value="C:cytosol"/>
    <property type="evidence" value="ECO:0007669"/>
    <property type="project" value="TreeGrafter"/>
</dbReference>
<accession>A0A0D6PYG9</accession>
<gene>
    <name evidence="4" type="ORF">Geu3261_0029_052</name>
</gene>
<dbReference type="Proteomes" id="UP000032675">
    <property type="component" value="Unassembled WGS sequence"/>
</dbReference>
<feature type="region of interest" description="Disordered" evidence="2">
    <location>
        <begin position="323"/>
        <end position="345"/>
    </location>
</feature>